<organism evidence="1 2">
    <name type="scientific">Trichormus variabilis NIES-23</name>
    <dbReference type="NCBI Taxonomy" id="1973479"/>
    <lineage>
        <taxon>Bacteria</taxon>
        <taxon>Bacillati</taxon>
        <taxon>Cyanobacteriota</taxon>
        <taxon>Cyanophyceae</taxon>
        <taxon>Nostocales</taxon>
        <taxon>Nostocaceae</taxon>
        <taxon>Trichormus</taxon>
    </lineage>
</organism>
<dbReference type="AlphaFoldDB" id="A0A1Z4KX80"/>
<geneLocation type="plasmid" evidence="1">
    <name>plasmid5</name>
</geneLocation>
<keyword evidence="1" id="KW-0614">Plasmid</keyword>
<evidence type="ECO:0000313" key="1">
    <source>
        <dbReference type="EMBL" id="BAY73575.1"/>
    </source>
</evidence>
<protein>
    <submittedName>
        <fullName evidence="1">Uncharacterized protein</fullName>
    </submittedName>
</protein>
<evidence type="ECO:0000313" key="2">
    <source>
        <dbReference type="Proteomes" id="UP000217507"/>
    </source>
</evidence>
<proteinExistence type="predicted"/>
<dbReference type="EMBL" id="AP018221">
    <property type="protein sequence ID" value="BAY73575.1"/>
    <property type="molecule type" value="Genomic_DNA"/>
</dbReference>
<name>A0A1Z4KX80_ANAVA</name>
<dbReference type="Proteomes" id="UP000217507">
    <property type="component" value="Plasmid Plasmid5 dna"/>
</dbReference>
<accession>A0A1Z4KX80</accession>
<reference evidence="1 2" key="1">
    <citation type="submission" date="2017-06" db="EMBL/GenBank/DDBJ databases">
        <title>Genome sequencing of cyanobaciteial culture collection at National Institute for Environmental Studies (NIES).</title>
        <authorList>
            <person name="Hirose Y."/>
            <person name="Shimura Y."/>
            <person name="Fujisawa T."/>
            <person name="Nakamura Y."/>
            <person name="Kawachi M."/>
        </authorList>
    </citation>
    <scope>NUCLEOTIDE SEQUENCE [LARGE SCALE GENOMIC DNA]</scope>
    <source>
        <strain evidence="1 2">NIES-23</strain>
        <plasmid evidence="2">Plasmid Plasmid5 dna</plasmid>
    </source>
</reference>
<sequence>MELDNITFQVDPTYKVNGLHDWVFKYGEDELFKLPGTFTEQQVRIALELFKAGYKVGFRTSIKLITNLSQNIQP</sequence>
<gene>
    <name evidence="1" type="ORF">NIES23_64270</name>
</gene>